<sequence length="98" mass="11043">MYVKCGSMEDASRVFNKIPSHNVVTWNMMLFGHVKCGEREKALEPFQQMQQEGVQPDPVTFVGVLNACASVAALEEGRSFKAVVNQIFLWAVAWLTYM</sequence>
<evidence type="ECO:0000256" key="2">
    <source>
        <dbReference type="PROSITE-ProRule" id="PRU00708"/>
    </source>
</evidence>
<dbReference type="InterPro" id="IPR046960">
    <property type="entry name" value="PPR_At4g14850-like_plant"/>
</dbReference>
<dbReference type="PANTHER" id="PTHR47926:SF347">
    <property type="entry name" value="PENTATRICOPEPTIDE REPEAT-CONTAINING PROTEIN"/>
    <property type="match status" value="1"/>
</dbReference>
<name>A0ABP0WN42_9BRYO</name>
<evidence type="ECO:0000313" key="4">
    <source>
        <dbReference type="Proteomes" id="UP001497444"/>
    </source>
</evidence>
<dbReference type="InterPro" id="IPR002885">
    <property type="entry name" value="PPR_rpt"/>
</dbReference>
<dbReference type="Pfam" id="PF13041">
    <property type="entry name" value="PPR_2"/>
    <property type="match status" value="1"/>
</dbReference>
<keyword evidence="4" id="KW-1185">Reference proteome</keyword>
<gene>
    <name evidence="3" type="ORF">CSSPJE1EN1_LOCUS12265</name>
</gene>
<organism evidence="3 4">
    <name type="scientific">Sphagnum jensenii</name>
    <dbReference type="NCBI Taxonomy" id="128206"/>
    <lineage>
        <taxon>Eukaryota</taxon>
        <taxon>Viridiplantae</taxon>
        <taxon>Streptophyta</taxon>
        <taxon>Embryophyta</taxon>
        <taxon>Bryophyta</taxon>
        <taxon>Sphagnophytina</taxon>
        <taxon>Sphagnopsida</taxon>
        <taxon>Sphagnales</taxon>
        <taxon>Sphagnaceae</taxon>
        <taxon>Sphagnum</taxon>
    </lineage>
</organism>
<evidence type="ECO:0000313" key="3">
    <source>
        <dbReference type="EMBL" id="CAK9266787.1"/>
    </source>
</evidence>
<dbReference type="NCBIfam" id="TIGR00756">
    <property type="entry name" value="PPR"/>
    <property type="match status" value="1"/>
</dbReference>
<proteinExistence type="predicted"/>
<keyword evidence="1" id="KW-0677">Repeat</keyword>
<dbReference type="EMBL" id="OZ020114">
    <property type="protein sequence ID" value="CAK9266787.1"/>
    <property type="molecule type" value="Genomic_DNA"/>
</dbReference>
<dbReference type="InterPro" id="IPR011990">
    <property type="entry name" value="TPR-like_helical_dom_sf"/>
</dbReference>
<evidence type="ECO:0000256" key="1">
    <source>
        <dbReference type="ARBA" id="ARBA00022737"/>
    </source>
</evidence>
<feature type="repeat" description="PPR" evidence="2">
    <location>
        <begin position="22"/>
        <end position="56"/>
    </location>
</feature>
<dbReference type="PROSITE" id="PS51375">
    <property type="entry name" value="PPR"/>
    <property type="match status" value="1"/>
</dbReference>
<dbReference type="Gene3D" id="1.25.40.10">
    <property type="entry name" value="Tetratricopeptide repeat domain"/>
    <property type="match status" value="1"/>
</dbReference>
<protein>
    <recommendedName>
        <fullName evidence="5">Pentatricopeptide repeat-containing protein</fullName>
    </recommendedName>
</protein>
<reference evidence="3" key="1">
    <citation type="submission" date="2024-02" db="EMBL/GenBank/DDBJ databases">
        <authorList>
            <consortium name="ELIXIR-Norway"/>
            <consortium name="Elixir Norway"/>
        </authorList>
    </citation>
    <scope>NUCLEOTIDE SEQUENCE</scope>
</reference>
<accession>A0ABP0WN42</accession>
<evidence type="ECO:0008006" key="5">
    <source>
        <dbReference type="Google" id="ProtNLM"/>
    </source>
</evidence>
<dbReference type="PANTHER" id="PTHR47926">
    <property type="entry name" value="PENTATRICOPEPTIDE REPEAT-CONTAINING PROTEIN"/>
    <property type="match status" value="1"/>
</dbReference>
<dbReference type="Proteomes" id="UP001497444">
    <property type="component" value="Chromosome 19"/>
</dbReference>